<evidence type="ECO:0000313" key="3">
    <source>
        <dbReference type="Proteomes" id="UP001497516"/>
    </source>
</evidence>
<gene>
    <name evidence="2" type="ORF">LTRI10_LOCUS23893</name>
</gene>
<dbReference type="EMBL" id="OZ034817">
    <property type="protein sequence ID" value="CAL1382575.1"/>
    <property type="molecule type" value="Genomic_DNA"/>
</dbReference>
<dbReference type="AlphaFoldDB" id="A0AAV2E9L5"/>
<evidence type="ECO:0000313" key="2">
    <source>
        <dbReference type="EMBL" id="CAL1382575.1"/>
    </source>
</evidence>
<reference evidence="2 3" key="1">
    <citation type="submission" date="2024-04" db="EMBL/GenBank/DDBJ databases">
        <authorList>
            <person name="Fracassetti M."/>
        </authorList>
    </citation>
    <scope>NUCLEOTIDE SEQUENCE [LARGE SCALE GENOMIC DNA]</scope>
</reference>
<feature type="region of interest" description="Disordered" evidence="1">
    <location>
        <begin position="1"/>
        <end position="77"/>
    </location>
</feature>
<protein>
    <submittedName>
        <fullName evidence="2">Uncharacterized protein</fullName>
    </submittedName>
</protein>
<feature type="compositionally biased region" description="Pro residues" evidence="1">
    <location>
        <begin position="21"/>
        <end position="37"/>
    </location>
</feature>
<organism evidence="2 3">
    <name type="scientific">Linum trigynum</name>
    <dbReference type="NCBI Taxonomy" id="586398"/>
    <lineage>
        <taxon>Eukaryota</taxon>
        <taxon>Viridiplantae</taxon>
        <taxon>Streptophyta</taxon>
        <taxon>Embryophyta</taxon>
        <taxon>Tracheophyta</taxon>
        <taxon>Spermatophyta</taxon>
        <taxon>Magnoliopsida</taxon>
        <taxon>eudicotyledons</taxon>
        <taxon>Gunneridae</taxon>
        <taxon>Pentapetalae</taxon>
        <taxon>rosids</taxon>
        <taxon>fabids</taxon>
        <taxon>Malpighiales</taxon>
        <taxon>Linaceae</taxon>
        <taxon>Linum</taxon>
    </lineage>
</organism>
<feature type="compositionally biased region" description="Low complexity" evidence="1">
    <location>
        <begin position="39"/>
        <end position="50"/>
    </location>
</feature>
<sequence length="77" mass="8514">MASKVERQQKNKLRRRYLPPSNAPRPRVPTTPNPRPGMPKSKIPKPAAKVKAPKERQASSSGGIQCFKCRGRGHIAS</sequence>
<accession>A0AAV2E9L5</accession>
<dbReference type="Proteomes" id="UP001497516">
    <property type="component" value="Chromosome 4"/>
</dbReference>
<keyword evidence="3" id="KW-1185">Reference proteome</keyword>
<name>A0AAV2E9L5_9ROSI</name>
<evidence type="ECO:0000256" key="1">
    <source>
        <dbReference type="SAM" id="MobiDB-lite"/>
    </source>
</evidence>
<proteinExistence type="predicted"/>